<dbReference type="InterPro" id="IPR013325">
    <property type="entry name" value="RNA_pol_sigma_r2"/>
</dbReference>
<dbReference type="PANTHER" id="PTHR43133:SF50">
    <property type="entry name" value="ECF RNA POLYMERASE SIGMA FACTOR SIGM"/>
    <property type="match status" value="1"/>
</dbReference>
<evidence type="ECO:0000256" key="1">
    <source>
        <dbReference type="ARBA" id="ARBA00010641"/>
    </source>
</evidence>
<reference evidence="8 9" key="1">
    <citation type="submission" date="2018-05" db="EMBL/GenBank/DDBJ databases">
        <title>Genomic Encyclopedia of Archaeal and Bacterial Type Strains, Phase II (KMG-II): from individual species to whole genera.</title>
        <authorList>
            <person name="Goeker M."/>
        </authorList>
    </citation>
    <scope>NUCLEOTIDE SEQUENCE [LARGE SCALE GENOMIC DNA]</scope>
    <source>
        <strain evidence="8 9">DSM 45184</strain>
    </source>
</reference>
<dbReference type="NCBIfam" id="TIGR02937">
    <property type="entry name" value="sigma70-ECF"/>
    <property type="match status" value="1"/>
</dbReference>
<dbReference type="AlphaFoldDB" id="A0A316F9U1"/>
<accession>A0A316F9U1</accession>
<evidence type="ECO:0000256" key="5">
    <source>
        <dbReference type="ARBA" id="ARBA00023163"/>
    </source>
</evidence>
<evidence type="ECO:0000313" key="9">
    <source>
        <dbReference type="Proteomes" id="UP000245697"/>
    </source>
</evidence>
<feature type="domain" description="RNA polymerase sigma factor 70 region 4 type 2" evidence="7">
    <location>
        <begin position="103"/>
        <end position="154"/>
    </location>
</feature>
<dbReference type="SUPFAM" id="SSF88659">
    <property type="entry name" value="Sigma3 and sigma4 domains of RNA polymerase sigma factors"/>
    <property type="match status" value="1"/>
</dbReference>
<dbReference type="CDD" id="cd06171">
    <property type="entry name" value="Sigma70_r4"/>
    <property type="match status" value="1"/>
</dbReference>
<dbReference type="EMBL" id="QGGR01000016">
    <property type="protein sequence ID" value="PWK41663.1"/>
    <property type="molecule type" value="Genomic_DNA"/>
</dbReference>
<comment type="similarity">
    <text evidence="1">Belongs to the sigma-70 factor family. ECF subfamily.</text>
</comment>
<keyword evidence="5" id="KW-0804">Transcription</keyword>
<dbReference type="GO" id="GO:0016987">
    <property type="term" value="F:sigma factor activity"/>
    <property type="evidence" value="ECO:0007669"/>
    <property type="project" value="UniProtKB-KW"/>
</dbReference>
<dbReference type="SUPFAM" id="SSF88946">
    <property type="entry name" value="Sigma2 domain of RNA polymerase sigma factors"/>
    <property type="match status" value="1"/>
</dbReference>
<dbReference type="InterPro" id="IPR036388">
    <property type="entry name" value="WH-like_DNA-bd_sf"/>
</dbReference>
<dbReference type="InterPro" id="IPR014284">
    <property type="entry name" value="RNA_pol_sigma-70_dom"/>
</dbReference>
<dbReference type="InterPro" id="IPR013249">
    <property type="entry name" value="RNA_pol_sigma70_r4_t2"/>
</dbReference>
<dbReference type="Gene3D" id="1.10.1740.10">
    <property type="match status" value="1"/>
</dbReference>
<organism evidence="8 9">
    <name type="scientific">Actinoplanes xinjiangensis</name>
    <dbReference type="NCBI Taxonomy" id="512350"/>
    <lineage>
        <taxon>Bacteria</taxon>
        <taxon>Bacillati</taxon>
        <taxon>Actinomycetota</taxon>
        <taxon>Actinomycetes</taxon>
        <taxon>Micromonosporales</taxon>
        <taxon>Micromonosporaceae</taxon>
        <taxon>Actinoplanes</taxon>
    </lineage>
</organism>
<sequence length="165" mass="18392">MSRKPAEDAVSELYASCYRRLVGVITLAAPSRAEAEECVQEAFLRVLSRWDHVSQLDSPEAWVRTVAFNLLSNRRRKARNAIRALLRHGPPPTEPPPSPNRVDLTHAMRRLPIGQRQAVVMHHVLGLSIEEIARALKVAPGTVKSRLSRARTALAATLREETTHA</sequence>
<evidence type="ECO:0000313" key="8">
    <source>
        <dbReference type="EMBL" id="PWK41663.1"/>
    </source>
</evidence>
<feature type="domain" description="RNA polymerase sigma-70 region 2" evidence="6">
    <location>
        <begin position="13"/>
        <end position="79"/>
    </location>
</feature>
<dbReference type="GO" id="GO:0006352">
    <property type="term" value="P:DNA-templated transcription initiation"/>
    <property type="evidence" value="ECO:0007669"/>
    <property type="project" value="InterPro"/>
</dbReference>
<dbReference type="InterPro" id="IPR039425">
    <property type="entry name" value="RNA_pol_sigma-70-like"/>
</dbReference>
<dbReference type="PANTHER" id="PTHR43133">
    <property type="entry name" value="RNA POLYMERASE ECF-TYPE SIGMA FACTO"/>
    <property type="match status" value="1"/>
</dbReference>
<dbReference type="InterPro" id="IPR007627">
    <property type="entry name" value="RNA_pol_sigma70_r2"/>
</dbReference>
<dbReference type="Pfam" id="PF08281">
    <property type="entry name" value="Sigma70_r4_2"/>
    <property type="match status" value="1"/>
</dbReference>
<name>A0A316F9U1_9ACTN</name>
<comment type="caution">
    <text evidence="8">The sequence shown here is derived from an EMBL/GenBank/DDBJ whole genome shotgun (WGS) entry which is preliminary data.</text>
</comment>
<dbReference type="Pfam" id="PF04542">
    <property type="entry name" value="Sigma70_r2"/>
    <property type="match status" value="1"/>
</dbReference>
<keyword evidence="9" id="KW-1185">Reference proteome</keyword>
<evidence type="ECO:0000259" key="6">
    <source>
        <dbReference type="Pfam" id="PF04542"/>
    </source>
</evidence>
<evidence type="ECO:0000256" key="2">
    <source>
        <dbReference type="ARBA" id="ARBA00023015"/>
    </source>
</evidence>
<dbReference type="InterPro" id="IPR013324">
    <property type="entry name" value="RNA_pol_sigma_r3/r4-like"/>
</dbReference>
<evidence type="ECO:0000259" key="7">
    <source>
        <dbReference type="Pfam" id="PF08281"/>
    </source>
</evidence>
<dbReference type="GO" id="GO:0003677">
    <property type="term" value="F:DNA binding"/>
    <property type="evidence" value="ECO:0007669"/>
    <property type="project" value="UniProtKB-KW"/>
</dbReference>
<evidence type="ECO:0000256" key="4">
    <source>
        <dbReference type="ARBA" id="ARBA00023125"/>
    </source>
</evidence>
<dbReference type="Proteomes" id="UP000245697">
    <property type="component" value="Unassembled WGS sequence"/>
</dbReference>
<keyword evidence="3" id="KW-0731">Sigma factor</keyword>
<evidence type="ECO:0000256" key="3">
    <source>
        <dbReference type="ARBA" id="ARBA00023082"/>
    </source>
</evidence>
<dbReference type="Gene3D" id="1.10.10.10">
    <property type="entry name" value="Winged helix-like DNA-binding domain superfamily/Winged helix DNA-binding domain"/>
    <property type="match status" value="1"/>
</dbReference>
<protein>
    <submittedName>
        <fullName evidence="8">RNA polymerase sigma-70 factor (ECF subfamily)</fullName>
    </submittedName>
</protein>
<keyword evidence="2" id="KW-0805">Transcription regulation</keyword>
<keyword evidence="4" id="KW-0238">DNA-binding</keyword>
<gene>
    <name evidence="8" type="ORF">BC793_116136</name>
</gene>
<proteinExistence type="inferred from homology"/>